<protein>
    <submittedName>
        <fullName evidence="1">Uncharacterized protein</fullName>
    </submittedName>
</protein>
<reference evidence="1 2" key="1">
    <citation type="submission" date="2018-02" db="EMBL/GenBank/DDBJ databases">
        <title>Comparative genomes isolates from brazilian mangrove.</title>
        <authorList>
            <person name="Araujo J.E."/>
            <person name="Taketani R.G."/>
            <person name="Silva M.C.P."/>
            <person name="Loureco M.V."/>
            <person name="Andreote F.D."/>
        </authorList>
    </citation>
    <scope>NUCLEOTIDE SEQUENCE [LARGE SCALE GENOMIC DNA]</scope>
    <source>
        <strain evidence="1 2">HEX-2 MGV</strain>
    </source>
</reference>
<organism evidence="1 2">
    <name type="scientific">Blastopirellula marina</name>
    <dbReference type="NCBI Taxonomy" id="124"/>
    <lineage>
        <taxon>Bacteria</taxon>
        <taxon>Pseudomonadati</taxon>
        <taxon>Planctomycetota</taxon>
        <taxon>Planctomycetia</taxon>
        <taxon>Pirellulales</taxon>
        <taxon>Pirellulaceae</taxon>
        <taxon>Blastopirellula</taxon>
    </lineage>
</organism>
<dbReference type="RefSeq" id="WP_105357869.1">
    <property type="nucleotide sequence ID" value="NZ_PUIA01000069.1"/>
</dbReference>
<gene>
    <name evidence="1" type="ORF">C5Y96_21945</name>
</gene>
<proteinExistence type="predicted"/>
<accession>A0A2S8F1Q8</accession>
<dbReference type="Proteomes" id="UP000240009">
    <property type="component" value="Unassembled WGS sequence"/>
</dbReference>
<dbReference type="EMBL" id="PUIA01000069">
    <property type="protein sequence ID" value="PQO26115.1"/>
    <property type="molecule type" value="Genomic_DNA"/>
</dbReference>
<dbReference type="AlphaFoldDB" id="A0A2S8F1Q8"/>
<evidence type="ECO:0000313" key="1">
    <source>
        <dbReference type="EMBL" id="PQO26115.1"/>
    </source>
</evidence>
<name>A0A2S8F1Q8_9BACT</name>
<sequence length="211" mass="23747">MLREALIQTNVLPIISLLMLVVLMAIPQVANSEELSDADLFAAVNKQTNTFSRVRKLYVFPPGRNKRITFVRTDTHKLYIIDTAEDLVFYVSAGIGIPEKAKRKMDAYRAEFAHVVKSTVQDAVRNHDDKMRAKVVEIFTPKVANIQPKTISDPPPPTLDSYHISYAALKGKHNFPSDLPLTAKVIVGDNTYSLKTTLQYYSLPNMRVITN</sequence>
<evidence type="ECO:0000313" key="2">
    <source>
        <dbReference type="Proteomes" id="UP000240009"/>
    </source>
</evidence>
<comment type="caution">
    <text evidence="1">The sequence shown here is derived from an EMBL/GenBank/DDBJ whole genome shotgun (WGS) entry which is preliminary data.</text>
</comment>